<feature type="compositionally biased region" description="Polar residues" evidence="7">
    <location>
        <begin position="85"/>
        <end position="96"/>
    </location>
</feature>
<keyword evidence="3 6" id="KW-0235">DNA replication</keyword>
<dbReference type="CDD" id="cd21693">
    <property type="entry name" value="GINS_B_Psf3"/>
    <property type="match status" value="1"/>
</dbReference>
<evidence type="ECO:0000313" key="12">
    <source>
        <dbReference type="Proteomes" id="UP000198287"/>
    </source>
</evidence>
<dbReference type="InterPro" id="IPR055221">
    <property type="entry name" value="PSF3_N"/>
</dbReference>
<dbReference type="CDD" id="cd11713">
    <property type="entry name" value="GINS_A_psf3"/>
    <property type="match status" value="1"/>
</dbReference>
<evidence type="ECO:0000256" key="1">
    <source>
        <dbReference type="ARBA" id="ARBA00004123"/>
    </source>
</evidence>
<comment type="caution">
    <text evidence="11">The sequence shown here is derived from an EMBL/GenBank/DDBJ whole genome shotgun (WGS) entry which is preliminary data.</text>
</comment>
<dbReference type="SUPFAM" id="SSF160059">
    <property type="entry name" value="PriA/YqbF domain"/>
    <property type="match status" value="1"/>
</dbReference>
<dbReference type="STRING" id="158441.A0A226EP78"/>
<reference evidence="11 12" key="1">
    <citation type="submission" date="2015-12" db="EMBL/GenBank/DDBJ databases">
        <title>The genome of Folsomia candida.</title>
        <authorList>
            <person name="Faddeeva A."/>
            <person name="Derks M.F."/>
            <person name="Anvar Y."/>
            <person name="Smit S."/>
            <person name="Van Straalen N."/>
            <person name="Roelofs D."/>
        </authorList>
    </citation>
    <scope>NUCLEOTIDE SEQUENCE [LARGE SCALE GENOMIC DNA]</scope>
    <source>
        <strain evidence="11 12">VU population</strain>
        <tissue evidence="11">Whole body</tissue>
    </source>
</reference>
<sequence>MLLPLKLGVVKRNLSHAGVLITIYWLSSLQLSLSQIPQREPVETSRNNRVSFYQQPLPRPPGPNLVSGAIPLPLTQQFVPRRSSVSLSNPGITQNFVPMDENQRESRLQKYNNNNERRSQQQPRIMDPLASNLQRTTPLNPHLTINMGLSNVKNESVSYIRVSNNGAQDEFIQMIILDSKGHGIPVKPSEFPLGVGATAEIPFTFPMPRMQQQQQQAESQIFERSSLSSGRIMSINPSTPKSVASVSSSNMITVLARGKRDSVQRSFVFGDPYDGANYDLEPFCVDKDVTGTCRYRDDPIDCFRWEWTAYATILNNYGPNQKITSLPEGLFLTPGEHGRVRVYLKISCCTPYVQFIATDIHHHTALKSCVVDVRELQTLHPGEIAGIVIGVVLLIAIIIAIIVICVRRRRSETINNNVNNVSMIPRLREKMNFLAPIAYAPHPLSLEEISATQIKIPCRTMVELKGFGYLDPSLGVTDLPAQTELELPLWTVRALVKKGYATVRVPHKYGGRYRDILKADPTVVDLNRISPHFYQTGLHLAWLPTKDSEEIAEILPEVFKERLLKLSDSYGYVQGLRSADEGGNDSGTVIKDSHLDTLEKSLLESSKKGAQAMAMYFMRR</sequence>
<protein>
    <recommendedName>
        <fullName evidence="6">DNA replication complex GINS protein PSF3</fullName>
    </recommendedName>
</protein>
<evidence type="ECO:0000256" key="2">
    <source>
        <dbReference type="ARBA" id="ARBA00006343"/>
    </source>
</evidence>
<keyword evidence="4 6" id="KW-0539">Nucleus</keyword>
<dbReference type="EMBL" id="LNIX01000002">
    <property type="protein sequence ID" value="OXA59319.1"/>
    <property type="molecule type" value="Genomic_DNA"/>
</dbReference>
<dbReference type="InterPro" id="IPR021151">
    <property type="entry name" value="GINS_A"/>
</dbReference>
<feature type="domain" description="DNA replication complex GINS protein PSF3 N-terminal" evidence="10">
    <location>
        <begin position="445"/>
        <end position="495"/>
    </location>
</feature>
<evidence type="ECO:0000256" key="5">
    <source>
        <dbReference type="ARBA" id="ARBA00045258"/>
    </source>
</evidence>
<evidence type="ECO:0000256" key="8">
    <source>
        <dbReference type="SAM" id="Phobius"/>
    </source>
</evidence>
<dbReference type="InterPro" id="IPR010492">
    <property type="entry name" value="GINS_Psf3"/>
</dbReference>
<dbReference type="PANTHER" id="PTHR22768">
    <property type="entry name" value="DNA REPLICATION COMPLEX GINS PROTEIN PSF3"/>
    <property type="match status" value="1"/>
</dbReference>
<dbReference type="Pfam" id="PF22466">
    <property type="entry name" value="PSF3_N"/>
    <property type="match status" value="1"/>
</dbReference>
<comment type="subcellular location">
    <subcellularLocation>
        <location evidence="1 6">Nucleus</location>
    </subcellularLocation>
</comment>
<accession>A0A226EP78</accession>
<dbReference type="Pfam" id="PF05916">
    <property type="entry name" value="Sld5"/>
    <property type="match status" value="1"/>
</dbReference>
<feature type="transmembrane region" description="Helical" evidence="8">
    <location>
        <begin position="384"/>
        <end position="406"/>
    </location>
</feature>
<dbReference type="SUPFAM" id="SSF158573">
    <property type="entry name" value="GINS helical bundle-like"/>
    <property type="match status" value="1"/>
</dbReference>
<name>A0A226EP78_FOLCA</name>
<keyword evidence="8" id="KW-0812">Transmembrane</keyword>
<comment type="function">
    <text evidence="5">Required for correct functioning of the GINS complex, a complex that plays an essential role in the initiation of DNA replication, and progression of DNA replication forks. GINS complex is a core component of CDC45-MCM-GINS (CMG) helicase, the molecular machine that unwinds template DNA during replication, and around which the replisome is built.</text>
</comment>
<comment type="function">
    <text evidence="6">The GINS complex plays an essential role in the initiation of DNA replication.</text>
</comment>
<evidence type="ECO:0000256" key="3">
    <source>
        <dbReference type="ARBA" id="ARBA00022705"/>
    </source>
</evidence>
<comment type="subunit">
    <text evidence="6">Component of the GINS complex.</text>
</comment>
<feature type="region of interest" description="Disordered" evidence="7">
    <location>
        <begin position="85"/>
        <end position="105"/>
    </location>
</feature>
<dbReference type="AlphaFoldDB" id="A0A226EP78"/>
<comment type="similarity">
    <text evidence="2 6">Belongs to the GINS3/PSF3 family.</text>
</comment>
<evidence type="ECO:0000256" key="6">
    <source>
        <dbReference type="RuleBase" id="RU367161"/>
    </source>
</evidence>
<dbReference type="GO" id="GO:1902975">
    <property type="term" value="P:mitotic DNA replication initiation"/>
    <property type="evidence" value="ECO:0007669"/>
    <property type="project" value="TreeGrafter"/>
</dbReference>
<feature type="domain" description="GINS subunit" evidence="9">
    <location>
        <begin position="513"/>
        <end position="609"/>
    </location>
</feature>
<keyword evidence="12" id="KW-1185">Reference proteome</keyword>
<evidence type="ECO:0000259" key="9">
    <source>
        <dbReference type="Pfam" id="PF05916"/>
    </source>
</evidence>
<evidence type="ECO:0000313" key="11">
    <source>
        <dbReference type="EMBL" id="OXA59319.1"/>
    </source>
</evidence>
<dbReference type="InterPro" id="IPR036224">
    <property type="entry name" value="GINS_bundle-like_dom_sf"/>
</dbReference>
<dbReference type="Gene3D" id="1.20.58.2050">
    <property type="match status" value="1"/>
</dbReference>
<keyword evidence="8" id="KW-1133">Transmembrane helix</keyword>
<organism evidence="11 12">
    <name type="scientific">Folsomia candida</name>
    <name type="common">Springtail</name>
    <dbReference type="NCBI Taxonomy" id="158441"/>
    <lineage>
        <taxon>Eukaryota</taxon>
        <taxon>Metazoa</taxon>
        <taxon>Ecdysozoa</taxon>
        <taxon>Arthropoda</taxon>
        <taxon>Hexapoda</taxon>
        <taxon>Collembola</taxon>
        <taxon>Entomobryomorpha</taxon>
        <taxon>Isotomoidea</taxon>
        <taxon>Isotomidae</taxon>
        <taxon>Proisotominae</taxon>
        <taxon>Folsomia</taxon>
    </lineage>
</organism>
<evidence type="ECO:0000256" key="7">
    <source>
        <dbReference type="SAM" id="MobiDB-lite"/>
    </source>
</evidence>
<dbReference type="InterPro" id="IPR038437">
    <property type="entry name" value="GINS_Psf3_sf"/>
</dbReference>
<evidence type="ECO:0000256" key="4">
    <source>
        <dbReference type="ARBA" id="ARBA00023242"/>
    </source>
</evidence>
<dbReference type="OrthoDB" id="10251744at2759"/>
<evidence type="ECO:0000259" key="10">
    <source>
        <dbReference type="Pfam" id="PF22466"/>
    </source>
</evidence>
<dbReference type="Proteomes" id="UP000198287">
    <property type="component" value="Unassembled WGS sequence"/>
</dbReference>
<dbReference type="PANTHER" id="PTHR22768:SF0">
    <property type="entry name" value="DNA REPLICATION COMPLEX GINS PROTEIN PSF3"/>
    <property type="match status" value="1"/>
</dbReference>
<proteinExistence type="inferred from homology"/>
<gene>
    <name evidence="11" type="ORF">Fcan01_04340</name>
</gene>
<dbReference type="GO" id="GO:0000811">
    <property type="term" value="C:GINS complex"/>
    <property type="evidence" value="ECO:0007669"/>
    <property type="project" value="UniProtKB-UniRule"/>
</dbReference>
<keyword evidence="8" id="KW-0472">Membrane</keyword>